<gene>
    <name evidence="1" type="ORF">GCM10023196_008700</name>
</gene>
<dbReference type="RefSeq" id="WP_345429287.1">
    <property type="nucleotide sequence ID" value="NZ_BAABHK010000001.1"/>
</dbReference>
<proteinExistence type="predicted"/>
<protein>
    <submittedName>
        <fullName evidence="1">Uncharacterized protein</fullName>
    </submittedName>
</protein>
<evidence type="ECO:0000313" key="1">
    <source>
        <dbReference type="EMBL" id="GAA4621309.1"/>
    </source>
</evidence>
<name>A0ABP8U397_9ACTN</name>
<reference evidence="2" key="1">
    <citation type="journal article" date="2019" name="Int. J. Syst. Evol. Microbiol.">
        <title>The Global Catalogue of Microorganisms (GCM) 10K type strain sequencing project: providing services to taxonomists for standard genome sequencing and annotation.</title>
        <authorList>
            <consortium name="The Broad Institute Genomics Platform"/>
            <consortium name="The Broad Institute Genome Sequencing Center for Infectious Disease"/>
            <person name="Wu L."/>
            <person name="Ma J."/>
        </authorList>
    </citation>
    <scope>NUCLEOTIDE SEQUENCE [LARGE SCALE GENOMIC DNA]</scope>
    <source>
        <strain evidence="2">JCM 17939</strain>
    </source>
</reference>
<organism evidence="1 2">
    <name type="scientific">Actinoallomurus vinaceus</name>
    <dbReference type="NCBI Taxonomy" id="1080074"/>
    <lineage>
        <taxon>Bacteria</taxon>
        <taxon>Bacillati</taxon>
        <taxon>Actinomycetota</taxon>
        <taxon>Actinomycetes</taxon>
        <taxon>Streptosporangiales</taxon>
        <taxon>Thermomonosporaceae</taxon>
        <taxon>Actinoallomurus</taxon>
    </lineage>
</organism>
<dbReference type="Proteomes" id="UP001501442">
    <property type="component" value="Unassembled WGS sequence"/>
</dbReference>
<accession>A0ABP8U397</accession>
<sequence length="206" mass="22584">MSESLPHADDDIHSYVATCPITPEFARRIVGLMDLPWDDPAVADRAMLGLGWSDEGEVPMDECRFVTDLGHFVHGDDCLYLPFAHFYDVGGELWPEDGWGTQPGWSSRKDAGRADFDACVDTAVGRFTEVLGPPGADVRTEGGTVSTGPYCWRYAAWRRSGNVLVVGQTLEPISYGQDEEAVVFIRDLPEGTPLPDAAAFPGFLTW</sequence>
<comment type="caution">
    <text evidence="1">The sequence shown here is derived from an EMBL/GenBank/DDBJ whole genome shotgun (WGS) entry which is preliminary data.</text>
</comment>
<evidence type="ECO:0000313" key="2">
    <source>
        <dbReference type="Proteomes" id="UP001501442"/>
    </source>
</evidence>
<keyword evidence="2" id="KW-1185">Reference proteome</keyword>
<dbReference type="EMBL" id="BAABHK010000001">
    <property type="protein sequence ID" value="GAA4621309.1"/>
    <property type="molecule type" value="Genomic_DNA"/>
</dbReference>